<dbReference type="OrthoDB" id="281093at2"/>
<evidence type="ECO:0008006" key="4">
    <source>
        <dbReference type="Google" id="ProtNLM"/>
    </source>
</evidence>
<protein>
    <recommendedName>
        <fullName evidence="4">Calmodulin-binding protein</fullName>
    </recommendedName>
</protein>
<proteinExistence type="predicted"/>
<reference evidence="2 3" key="1">
    <citation type="submission" date="2019-02" db="EMBL/GenBank/DDBJ databases">
        <title>Deep-cultivation of Planctomycetes and their phenomic and genomic characterization uncovers novel biology.</title>
        <authorList>
            <person name="Wiegand S."/>
            <person name="Jogler M."/>
            <person name="Boedeker C."/>
            <person name="Pinto D."/>
            <person name="Vollmers J."/>
            <person name="Rivas-Marin E."/>
            <person name="Kohn T."/>
            <person name="Peeters S.H."/>
            <person name="Heuer A."/>
            <person name="Rast P."/>
            <person name="Oberbeckmann S."/>
            <person name="Bunk B."/>
            <person name="Jeske O."/>
            <person name="Meyerdierks A."/>
            <person name="Storesund J.E."/>
            <person name="Kallscheuer N."/>
            <person name="Luecker S."/>
            <person name="Lage O.M."/>
            <person name="Pohl T."/>
            <person name="Merkel B.J."/>
            <person name="Hornburger P."/>
            <person name="Mueller R.-W."/>
            <person name="Bruemmer F."/>
            <person name="Labrenz M."/>
            <person name="Spormann A.M."/>
            <person name="Op Den Camp H."/>
            <person name="Overmann J."/>
            <person name="Amann R."/>
            <person name="Jetten M.S.M."/>
            <person name="Mascher T."/>
            <person name="Medema M.H."/>
            <person name="Devos D.P."/>
            <person name="Kaster A.-K."/>
            <person name="Ovreas L."/>
            <person name="Rohde M."/>
            <person name="Galperin M.Y."/>
            <person name="Jogler C."/>
        </authorList>
    </citation>
    <scope>NUCLEOTIDE SEQUENCE [LARGE SCALE GENOMIC DNA]</scope>
    <source>
        <strain evidence="2 3">Poly41</strain>
    </source>
</reference>
<dbReference type="EMBL" id="SJPV01000001">
    <property type="protein sequence ID" value="TWU42702.1"/>
    <property type="molecule type" value="Genomic_DNA"/>
</dbReference>
<dbReference type="PROSITE" id="PS51257">
    <property type="entry name" value="PROKAR_LIPOPROTEIN"/>
    <property type="match status" value="1"/>
</dbReference>
<feature type="chain" id="PRO_5022954942" description="Calmodulin-binding protein" evidence="1">
    <location>
        <begin position="20"/>
        <end position="107"/>
    </location>
</feature>
<organism evidence="2 3">
    <name type="scientific">Novipirellula artificiosorum</name>
    <dbReference type="NCBI Taxonomy" id="2528016"/>
    <lineage>
        <taxon>Bacteria</taxon>
        <taxon>Pseudomonadati</taxon>
        <taxon>Planctomycetota</taxon>
        <taxon>Planctomycetia</taxon>
        <taxon>Pirellulales</taxon>
        <taxon>Pirellulaceae</taxon>
        <taxon>Novipirellula</taxon>
    </lineage>
</organism>
<keyword evidence="3" id="KW-1185">Reference proteome</keyword>
<evidence type="ECO:0000313" key="2">
    <source>
        <dbReference type="EMBL" id="TWU42702.1"/>
    </source>
</evidence>
<name>A0A5C6E1C9_9BACT</name>
<gene>
    <name evidence="2" type="ORF">Poly41_10020</name>
</gene>
<comment type="caution">
    <text evidence="2">The sequence shown here is derived from an EMBL/GenBank/DDBJ whole genome shotgun (WGS) entry which is preliminary data.</text>
</comment>
<sequence length="107" mass="12911" precursor="true">MLRHLLIAAVVSCSCFALADSASAEQHAYGQNWGGQAGSRDWNRFYHYPYVYYPQNFYSQEYFQSSDSMYYRYPPEMRIPVYNKKWHNYYPSSRRFHQGHHFILDVF</sequence>
<dbReference type="AlphaFoldDB" id="A0A5C6E1C9"/>
<dbReference type="Proteomes" id="UP000319143">
    <property type="component" value="Unassembled WGS sequence"/>
</dbReference>
<accession>A0A5C6E1C9</accession>
<evidence type="ECO:0000313" key="3">
    <source>
        <dbReference type="Proteomes" id="UP000319143"/>
    </source>
</evidence>
<feature type="signal peptide" evidence="1">
    <location>
        <begin position="1"/>
        <end position="19"/>
    </location>
</feature>
<evidence type="ECO:0000256" key="1">
    <source>
        <dbReference type="SAM" id="SignalP"/>
    </source>
</evidence>
<dbReference type="RefSeq" id="WP_146524705.1">
    <property type="nucleotide sequence ID" value="NZ_SJPV01000001.1"/>
</dbReference>
<keyword evidence="1" id="KW-0732">Signal</keyword>